<sequence>MAAKLTEAAKKFDYNPRNHNYAPTYVSGFGITPAPPPLPPLSTKILARTAARKGPHDQQQSPLFNTLYPELRNLVFTYALTEYDDDTRPRSKHSRYYRPGQNFEGKISTSLLLTCRLVYIETHLAPPALNEHDFWIDRNRVKSHSGKFERYAVYFGKMRPAQRAVVERMHIYADVAWLERRRLEGTRPGDVVDQSRQWMAHQQWPVGLVVARLTITIRHMDWRNWRNQELQLEVPRAEEGWGSWISGVPGIKQLVLELEATEGRKDELDKVARTAVSWKFPLVDGAGCLVHNGKKPSESTWLASSALAPPTMRVGDPRTRDAEEERQLDEKHPMTLKVLVRTVVFALE</sequence>
<feature type="compositionally biased region" description="Basic and acidic residues" evidence="1">
    <location>
        <begin position="315"/>
        <end position="328"/>
    </location>
</feature>
<evidence type="ECO:0000313" key="2">
    <source>
        <dbReference type="EMBL" id="GAT54813.1"/>
    </source>
</evidence>
<evidence type="ECO:0000313" key="3">
    <source>
        <dbReference type="Proteomes" id="UP000815677"/>
    </source>
</evidence>
<proteinExistence type="predicted"/>
<name>A0ABQ0LUP6_MYCCL</name>
<organism evidence="2 3">
    <name type="scientific">Mycena chlorophos</name>
    <name type="common">Agaric fungus</name>
    <name type="synonym">Agaricus chlorophos</name>
    <dbReference type="NCBI Taxonomy" id="658473"/>
    <lineage>
        <taxon>Eukaryota</taxon>
        <taxon>Fungi</taxon>
        <taxon>Dikarya</taxon>
        <taxon>Basidiomycota</taxon>
        <taxon>Agaricomycotina</taxon>
        <taxon>Agaricomycetes</taxon>
        <taxon>Agaricomycetidae</taxon>
        <taxon>Agaricales</taxon>
        <taxon>Marasmiineae</taxon>
        <taxon>Mycenaceae</taxon>
        <taxon>Mycena</taxon>
    </lineage>
</organism>
<dbReference type="Proteomes" id="UP000815677">
    <property type="component" value="Unassembled WGS sequence"/>
</dbReference>
<protein>
    <submittedName>
        <fullName evidence="2">Uncharacterized protein</fullName>
    </submittedName>
</protein>
<evidence type="ECO:0000256" key="1">
    <source>
        <dbReference type="SAM" id="MobiDB-lite"/>
    </source>
</evidence>
<keyword evidence="3" id="KW-1185">Reference proteome</keyword>
<dbReference type="EMBL" id="DF848767">
    <property type="protein sequence ID" value="GAT54813.1"/>
    <property type="molecule type" value="Genomic_DNA"/>
</dbReference>
<feature type="region of interest" description="Disordered" evidence="1">
    <location>
        <begin position="300"/>
        <end position="328"/>
    </location>
</feature>
<reference evidence="2" key="1">
    <citation type="submission" date="2014-09" db="EMBL/GenBank/DDBJ databases">
        <title>Genome sequence of the luminous mushroom Mycena chlorophos for searching fungal bioluminescence genes.</title>
        <authorList>
            <person name="Tanaka Y."/>
            <person name="Kasuga D."/>
            <person name="Oba Y."/>
            <person name="Hase S."/>
            <person name="Sato K."/>
            <person name="Oba Y."/>
            <person name="Sakakibara Y."/>
        </authorList>
    </citation>
    <scope>NUCLEOTIDE SEQUENCE</scope>
</reference>
<accession>A0ABQ0LUP6</accession>
<gene>
    <name evidence="2" type="ORF">MCHLO_11635</name>
</gene>